<reference evidence="1 2" key="1">
    <citation type="submission" date="2022-03" db="EMBL/GenBank/DDBJ databases">
        <authorList>
            <person name="Macdonald S."/>
            <person name="Ahmed S."/>
            <person name="Newling K."/>
        </authorList>
    </citation>
    <scope>NUCLEOTIDE SEQUENCE [LARGE SCALE GENOMIC DNA]</scope>
</reference>
<comment type="caution">
    <text evidence="1">The sequence shown here is derived from an EMBL/GenBank/DDBJ whole genome shotgun (WGS) entry which is preliminary data.</text>
</comment>
<evidence type="ECO:0008006" key="3">
    <source>
        <dbReference type="Google" id="ProtNLM"/>
    </source>
</evidence>
<evidence type="ECO:0000313" key="1">
    <source>
        <dbReference type="EMBL" id="CAH8356689.1"/>
    </source>
</evidence>
<proteinExistence type="predicted"/>
<dbReference type="EMBL" id="CAKOAT010219598">
    <property type="protein sequence ID" value="CAH8356689.1"/>
    <property type="molecule type" value="Genomic_DNA"/>
</dbReference>
<organism evidence="1 2">
    <name type="scientific">Eruca vesicaria subsp. sativa</name>
    <name type="common">Garden rocket</name>
    <name type="synonym">Eruca sativa</name>
    <dbReference type="NCBI Taxonomy" id="29727"/>
    <lineage>
        <taxon>Eukaryota</taxon>
        <taxon>Viridiplantae</taxon>
        <taxon>Streptophyta</taxon>
        <taxon>Embryophyta</taxon>
        <taxon>Tracheophyta</taxon>
        <taxon>Spermatophyta</taxon>
        <taxon>Magnoliopsida</taxon>
        <taxon>eudicotyledons</taxon>
        <taxon>Gunneridae</taxon>
        <taxon>Pentapetalae</taxon>
        <taxon>rosids</taxon>
        <taxon>malvids</taxon>
        <taxon>Brassicales</taxon>
        <taxon>Brassicaceae</taxon>
        <taxon>Brassiceae</taxon>
        <taxon>Eruca</taxon>
    </lineage>
</organism>
<name>A0ABC8KDW2_ERUVS</name>
<dbReference type="Proteomes" id="UP001642260">
    <property type="component" value="Unassembled WGS sequence"/>
</dbReference>
<dbReference type="AlphaFoldDB" id="A0ABC8KDW2"/>
<protein>
    <recommendedName>
        <fullName evidence="3">RRM domain-containing protein</fullName>
    </recommendedName>
</protein>
<accession>A0ABC8KDW2</accession>
<sequence>MVIKGYDTSPPIPPPTQVVKVADADSSSRFGCKGIMYPPSRREVVEEALRKHFFASFGITLIHVFVPQVDDSDILCSHGLIYVNEECEAEALQLDGSDMGGGRILQITAYPFADHHLDHVFAQTKGIDQFLQRTLEVSGFDTSLASKDDIKEMVRGLFGTSGCFVLGNGCVLLYLRGQDNIDNALKLSGVSVRGFKIAVDMVLPIDSIDVGIPRPVWLPPAQGNKKTIMATD</sequence>
<evidence type="ECO:0000313" key="2">
    <source>
        <dbReference type="Proteomes" id="UP001642260"/>
    </source>
</evidence>
<keyword evidence="2" id="KW-1185">Reference proteome</keyword>
<gene>
    <name evidence="1" type="ORF">ERUC_LOCUS22444</name>
</gene>